<dbReference type="AlphaFoldDB" id="A0A5P8M575"/>
<evidence type="ECO:0000313" key="3">
    <source>
        <dbReference type="Proteomes" id="UP000326779"/>
    </source>
</evidence>
<gene>
    <name evidence="2" type="ORF">D1010_08280</name>
</gene>
<evidence type="ECO:0000313" key="2">
    <source>
        <dbReference type="EMBL" id="QFR23395.1"/>
    </source>
</evidence>
<dbReference type="EMBL" id="CP045143">
    <property type="protein sequence ID" value="QFR23395.1"/>
    <property type="molecule type" value="Genomic_DNA"/>
</dbReference>
<proteinExistence type="predicted"/>
<feature type="signal peptide" evidence="1">
    <location>
        <begin position="1"/>
        <end position="19"/>
    </location>
</feature>
<organism evidence="2 3">
    <name type="scientific">Schleiferilactobacillus harbinensis</name>
    <dbReference type="NCBI Taxonomy" id="304207"/>
    <lineage>
        <taxon>Bacteria</taxon>
        <taxon>Bacillati</taxon>
        <taxon>Bacillota</taxon>
        <taxon>Bacilli</taxon>
        <taxon>Lactobacillales</taxon>
        <taxon>Lactobacillaceae</taxon>
        <taxon>Schleiferilactobacillus</taxon>
    </lineage>
</organism>
<dbReference type="KEGG" id="lhb:D1010_08280"/>
<evidence type="ECO:0000256" key="1">
    <source>
        <dbReference type="SAM" id="SignalP"/>
    </source>
</evidence>
<name>A0A5P8M575_9LACO</name>
<dbReference type="RefSeq" id="WP_152260705.1">
    <property type="nucleotide sequence ID" value="NZ_CP045143.1"/>
</dbReference>
<dbReference type="PROSITE" id="PS51257">
    <property type="entry name" value="PROKAR_LIPOPROTEIN"/>
    <property type="match status" value="1"/>
</dbReference>
<keyword evidence="1" id="KW-0732">Signal</keyword>
<protein>
    <recommendedName>
        <fullName evidence="4">Lipoprotein</fullName>
    </recommendedName>
</protein>
<sequence length="283" mass="29993">MHQRLVATLAMALGLTVLAGCGNQQISTSKKNYAADGMVAVIKGTAPSKAQITAQVGQNNSQRVTNHDGNFVYTVAPSAQPQKVVFKAGSSQRTVTVAASQSFGAYTKFAAKYNMILFQMAQQAQAKAKGTSQAEQAAAQKKQQAAIAAMPKTAQAALQAKLQAQANQTPGAFPAAGQEGIHNVLKAQGNTVRTNVQDGQLIGATFMTPVKTLKDKKKAAVFAQQFALLASTLGADAKSVMKDFQKQSKDSQNGQTTMKTIVSNKVRFDVGFSPDTLYIYITR</sequence>
<accession>A0A5P8M575</accession>
<evidence type="ECO:0008006" key="4">
    <source>
        <dbReference type="Google" id="ProtNLM"/>
    </source>
</evidence>
<feature type="chain" id="PRO_5039187886" description="Lipoprotein" evidence="1">
    <location>
        <begin position="20"/>
        <end position="283"/>
    </location>
</feature>
<dbReference type="Proteomes" id="UP000326779">
    <property type="component" value="Chromosome"/>
</dbReference>
<reference evidence="2 3" key="1">
    <citation type="submission" date="2019-10" db="EMBL/GenBank/DDBJ databases">
        <title>The completed genome of Lactobacillus harbinensis M1.</title>
        <authorList>
            <person name="Zheng Y."/>
        </authorList>
    </citation>
    <scope>NUCLEOTIDE SEQUENCE [LARGE SCALE GENOMIC DNA]</scope>
    <source>
        <strain evidence="2 3">M1</strain>
    </source>
</reference>